<keyword evidence="5" id="KW-1185">Reference proteome</keyword>
<feature type="compositionally biased region" description="Basic and acidic residues" evidence="4">
    <location>
        <begin position="104"/>
        <end position="113"/>
    </location>
</feature>
<proteinExistence type="inferred from homology"/>
<reference evidence="6" key="1">
    <citation type="submission" date="2025-08" db="UniProtKB">
        <authorList>
            <consortium name="RefSeq"/>
        </authorList>
    </citation>
    <scope>IDENTIFICATION</scope>
    <source>
        <tissue evidence="6">Testes</tissue>
    </source>
</reference>
<name>A0ABM0GRI5_SACKO</name>
<gene>
    <name evidence="6" type="primary">LOC100367725</name>
</gene>
<dbReference type="CDD" id="cd23161">
    <property type="entry name" value="Prefoldin_6"/>
    <property type="match status" value="1"/>
</dbReference>
<evidence type="ECO:0000256" key="4">
    <source>
        <dbReference type="SAM" id="MobiDB-lite"/>
    </source>
</evidence>
<evidence type="ECO:0000313" key="6">
    <source>
        <dbReference type="RefSeq" id="XP_002735724.1"/>
    </source>
</evidence>
<keyword evidence="2" id="KW-0143">Chaperone</keyword>
<evidence type="ECO:0000256" key="1">
    <source>
        <dbReference type="ARBA" id="ARBA00008045"/>
    </source>
</evidence>
<dbReference type="PANTHER" id="PTHR21431:SF0">
    <property type="entry name" value="PREFOLDIN SUBUNIT 6"/>
    <property type="match status" value="1"/>
</dbReference>
<dbReference type="Pfam" id="PF01920">
    <property type="entry name" value="Prefoldin_2"/>
    <property type="match status" value="1"/>
</dbReference>
<evidence type="ECO:0000313" key="5">
    <source>
        <dbReference type="Proteomes" id="UP000694865"/>
    </source>
</evidence>
<comment type="similarity">
    <text evidence="1">Belongs to the prefoldin subunit beta family.</text>
</comment>
<dbReference type="GeneID" id="100367725"/>
<protein>
    <submittedName>
        <fullName evidence="6">Prefoldin subunit 6-like</fullName>
    </submittedName>
</protein>
<dbReference type="Gene3D" id="1.10.287.370">
    <property type="match status" value="1"/>
</dbReference>
<evidence type="ECO:0000256" key="3">
    <source>
        <dbReference type="SAM" id="Coils"/>
    </source>
</evidence>
<dbReference type="PANTHER" id="PTHR21431">
    <property type="entry name" value="PREFOLDIN SUBUNIT 6"/>
    <property type="match status" value="1"/>
</dbReference>
<feature type="region of interest" description="Disordered" evidence="4">
    <location>
        <begin position="104"/>
        <end position="130"/>
    </location>
</feature>
<dbReference type="SUPFAM" id="SSF46579">
    <property type="entry name" value="Prefoldin"/>
    <property type="match status" value="1"/>
</dbReference>
<feature type="coiled-coil region" evidence="3">
    <location>
        <begin position="4"/>
        <end position="58"/>
    </location>
</feature>
<accession>A0ABM0GRI5</accession>
<feature type="compositionally biased region" description="Low complexity" evidence="4">
    <location>
        <begin position="115"/>
        <end position="130"/>
    </location>
</feature>
<dbReference type="InterPro" id="IPR002777">
    <property type="entry name" value="PFD_beta-like"/>
</dbReference>
<dbReference type="Proteomes" id="UP000694865">
    <property type="component" value="Unplaced"/>
</dbReference>
<sequence>MAPGRELEMLQKQLQDELDKLKNVQKDYQKALANRQQLDSQLNENKIVKDELDILEDDGKVFKLMGPVLVKQDVEEAKQNVGKRIEYISSELKRIEDSIKDLDKKQDTHRESLSKLQQKFQQAQMKQMTK</sequence>
<evidence type="ECO:0000256" key="2">
    <source>
        <dbReference type="ARBA" id="ARBA00023186"/>
    </source>
</evidence>
<dbReference type="InterPro" id="IPR009053">
    <property type="entry name" value="Prefoldin"/>
</dbReference>
<dbReference type="RefSeq" id="XP_002735724.1">
    <property type="nucleotide sequence ID" value="XM_002735678.2"/>
</dbReference>
<organism evidence="5 6">
    <name type="scientific">Saccoglossus kowalevskii</name>
    <name type="common">Acorn worm</name>
    <dbReference type="NCBI Taxonomy" id="10224"/>
    <lineage>
        <taxon>Eukaryota</taxon>
        <taxon>Metazoa</taxon>
        <taxon>Hemichordata</taxon>
        <taxon>Enteropneusta</taxon>
        <taxon>Harrimaniidae</taxon>
        <taxon>Saccoglossus</taxon>
    </lineage>
</organism>
<keyword evidence="3" id="KW-0175">Coiled coil</keyword>